<evidence type="ECO:0000313" key="3">
    <source>
        <dbReference type="Proteomes" id="UP000756921"/>
    </source>
</evidence>
<evidence type="ECO:0000256" key="1">
    <source>
        <dbReference type="SAM" id="MobiDB-lite"/>
    </source>
</evidence>
<dbReference type="Proteomes" id="UP000756921">
    <property type="component" value="Unassembled WGS sequence"/>
</dbReference>
<dbReference type="EMBL" id="WJXW01000002">
    <property type="protein sequence ID" value="KAF9739449.1"/>
    <property type="molecule type" value="Genomic_DNA"/>
</dbReference>
<dbReference type="AlphaFoldDB" id="A0A9P6KV33"/>
<protein>
    <submittedName>
        <fullName evidence="2">Uncharacterized protein</fullName>
    </submittedName>
</protein>
<proteinExistence type="predicted"/>
<feature type="region of interest" description="Disordered" evidence="1">
    <location>
        <begin position="1"/>
        <end position="22"/>
    </location>
</feature>
<reference evidence="2" key="1">
    <citation type="journal article" date="2020" name="Mol. Plant Microbe Interact.">
        <title>Genome Sequence of the Biocontrol Agent Coniothyrium minitans strain Conio (IMI 134523).</title>
        <authorList>
            <person name="Patel D."/>
            <person name="Shittu T.A."/>
            <person name="Baroncelli R."/>
            <person name="Muthumeenakshi S."/>
            <person name="Osborne T.H."/>
            <person name="Janganan T.K."/>
            <person name="Sreenivasaprasad S."/>
        </authorList>
    </citation>
    <scope>NUCLEOTIDE SEQUENCE</scope>
    <source>
        <strain evidence="2">Conio</strain>
    </source>
</reference>
<sequence>MSADSVHDNGIVDPALHSPDNPYVYKPHITASAASSRPSLRINTDIPMVESRNPSDAAPPAQDARTQAMILVVENPLLGKWTVRKAKAKETWKRYRAWRKKRREEKMRWNESLQGIGCSNG</sequence>
<keyword evidence="3" id="KW-1185">Reference proteome</keyword>
<organism evidence="2 3">
    <name type="scientific">Paraphaeosphaeria minitans</name>
    <dbReference type="NCBI Taxonomy" id="565426"/>
    <lineage>
        <taxon>Eukaryota</taxon>
        <taxon>Fungi</taxon>
        <taxon>Dikarya</taxon>
        <taxon>Ascomycota</taxon>
        <taxon>Pezizomycotina</taxon>
        <taxon>Dothideomycetes</taxon>
        <taxon>Pleosporomycetidae</taxon>
        <taxon>Pleosporales</taxon>
        <taxon>Massarineae</taxon>
        <taxon>Didymosphaeriaceae</taxon>
        <taxon>Paraphaeosphaeria</taxon>
    </lineage>
</organism>
<name>A0A9P6KV33_9PLEO</name>
<gene>
    <name evidence="2" type="ORF">PMIN01_02083</name>
</gene>
<evidence type="ECO:0000313" key="2">
    <source>
        <dbReference type="EMBL" id="KAF9739449.1"/>
    </source>
</evidence>
<comment type="caution">
    <text evidence="2">The sequence shown here is derived from an EMBL/GenBank/DDBJ whole genome shotgun (WGS) entry which is preliminary data.</text>
</comment>
<accession>A0A9P6KV33</accession>